<name>A0A2P6TFL5_CHLSO</name>
<organism evidence="6 7">
    <name type="scientific">Chlorella sorokiniana</name>
    <name type="common">Freshwater green alga</name>
    <dbReference type="NCBI Taxonomy" id="3076"/>
    <lineage>
        <taxon>Eukaryota</taxon>
        <taxon>Viridiplantae</taxon>
        <taxon>Chlorophyta</taxon>
        <taxon>core chlorophytes</taxon>
        <taxon>Trebouxiophyceae</taxon>
        <taxon>Chlorellales</taxon>
        <taxon>Chlorellaceae</taxon>
        <taxon>Chlorella clade</taxon>
        <taxon>Chlorella</taxon>
    </lineage>
</organism>
<dbReference type="Pfam" id="PF00534">
    <property type="entry name" value="Glycos_transf_1"/>
    <property type="match status" value="1"/>
</dbReference>
<dbReference type="UniPathway" id="UPA00152"/>
<dbReference type="InterPro" id="IPR017853">
    <property type="entry name" value="GH"/>
</dbReference>
<evidence type="ECO:0000256" key="2">
    <source>
        <dbReference type="SAM" id="MobiDB-lite"/>
    </source>
</evidence>
<evidence type="ECO:0000259" key="5">
    <source>
        <dbReference type="SMART" id="SM00062"/>
    </source>
</evidence>
<dbReference type="InterPro" id="IPR058655">
    <property type="entry name" value="Mok11-14/Ags1-like"/>
</dbReference>
<dbReference type="InterPro" id="IPR001296">
    <property type="entry name" value="Glyco_trans_1"/>
</dbReference>
<feature type="compositionally biased region" description="Low complexity" evidence="2">
    <location>
        <begin position="620"/>
        <end position="632"/>
    </location>
</feature>
<feature type="transmembrane region" description="Helical" evidence="3">
    <location>
        <begin position="1437"/>
        <end position="1457"/>
    </location>
</feature>
<reference evidence="6 7" key="1">
    <citation type="journal article" date="2018" name="Plant J.">
        <title>Genome sequences of Chlorella sorokiniana UTEX 1602 and Micractinium conductrix SAG 241.80: implications to maltose excretion by a green alga.</title>
        <authorList>
            <person name="Arriola M.B."/>
            <person name="Velmurugan N."/>
            <person name="Zhang Y."/>
            <person name="Plunkett M.H."/>
            <person name="Hondzo H."/>
            <person name="Barney B.M."/>
        </authorList>
    </citation>
    <scope>NUCLEOTIDE SEQUENCE [LARGE SCALE GENOMIC DNA]</scope>
    <source>
        <strain evidence="7">UTEX 1602</strain>
    </source>
</reference>
<feature type="transmembrane region" description="Helical" evidence="3">
    <location>
        <begin position="1668"/>
        <end position="1698"/>
    </location>
</feature>
<dbReference type="Gene3D" id="3.20.20.80">
    <property type="entry name" value="Glycosidases"/>
    <property type="match status" value="1"/>
</dbReference>
<evidence type="ECO:0000256" key="3">
    <source>
        <dbReference type="SAM" id="Phobius"/>
    </source>
</evidence>
<dbReference type="SUPFAM" id="SSF53756">
    <property type="entry name" value="UDP-Glycosyltransferase/glycogen phosphorylase"/>
    <property type="match status" value="1"/>
</dbReference>
<evidence type="ECO:0000313" key="7">
    <source>
        <dbReference type="Proteomes" id="UP000239899"/>
    </source>
</evidence>
<keyword evidence="4" id="KW-0732">Signal</keyword>
<feature type="transmembrane region" description="Helical" evidence="3">
    <location>
        <begin position="1704"/>
        <end position="1725"/>
    </location>
</feature>
<keyword evidence="3" id="KW-0812">Transmembrane</keyword>
<feature type="region of interest" description="Disordered" evidence="2">
    <location>
        <begin position="610"/>
        <end position="632"/>
    </location>
</feature>
<dbReference type="PANTHER" id="PTHR47182:SF3">
    <property type="entry name" value="CELL WALL ALPHA-1,3-GLUCAN SYNTHASE MOK14"/>
    <property type="match status" value="1"/>
</dbReference>
<dbReference type="Gene3D" id="3.40.190.10">
    <property type="entry name" value="Periplasmic binding protein-like II"/>
    <property type="match status" value="2"/>
</dbReference>
<dbReference type="SUPFAM" id="SSF51445">
    <property type="entry name" value="(Trans)glycosidases"/>
    <property type="match status" value="1"/>
</dbReference>
<keyword evidence="3" id="KW-1133">Transmembrane helix</keyword>
<keyword evidence="1" id="KW-0328">Glycosyltransferase</keyword>
<feature type="transmembrane region" description="Helical" evidence="3">
    <location>
        <begin position="1488"/>
        <end position="1509"/>
    </location>
</feature>
<comment type="caution">
    <text evidence="6">The sequence shown here is derived from an EMBL/GenBank/DDBJ whole genome shotgun (WGS) entry which is preliminary data.</text>
</comment>
<dbReference type="InterPro" id="IPR001638">
    <property type="entry name" value="Solute-binding_3/MltF_N"/>
</dbReference>
<evidence type="ECO:0000256" key="1">
    <source>
        <dbReference type="ARBA" id="ARBA00022676"/>
    </source>
</evidence>
<feature type="signal peptide" evidence="4">
    <location>
        <begin position="1"/>
        <end position="22"/>
    </location>
</feature>
<feature type="transmembrane region" description="Helical" evidence="3">
    <location>
        <begin position="1386"/>
        <end position="1410"/>
    </location>
</feature>
<keyword evidence="1" id="KW-0808">Transferase</keyword>
<accession>A0A2P6TFL5</accession>
<dbReference type="PANTHER" id="PTHR47182">
    <property type="entry name" value="CELL WALL ALPHA-1,3-GLUCAN SYNTHASE AGS1-RELATED"/>
    <property type="match status" value="1"/>
</dbReference>
<dbReference type="Gene3D" id="3.40.50.2000">
    <property type="entry name" value="Glycogen Phosphorylase B"/>
    <property type="match status" value="2"/>
</dbReference>
<protein>
    <submittedName>
        <fullName evidence="6">Alpha-1,3-glucan synthase Mok11</fullName>
    </submittedName>
</protein>
<dbReference type="GO" id="GO:0019252">
    <property type="term" value="P:starch biosynthetic process"/>
    <property type="evidence" value="ECO:0007669"/>
    <property type="project" value="UniProtKB-UniPathway"/>
</dbReference>
<gene>
    <name evidence="6" type="ORF">C2E21_8084</name>
</gene>
<dbReference type="SUPFAM" id="SSF53850">
    <property type="entry name" value="Periplasmic binding protein-like II"/>
    <property type="match status" value="1"/>
</dbReference>
<dbReference type="EMBL" id="LHPG02000018">
    <property type="protein sequence ID" value="PRW32903.1"/>
    <property type="molecule type" value="Genomic_DNA"/>
</dbReference>
<feature type="transmembrane region" description="Helical" evidence="3">
    <location>
        <begin position="1555"/>
        <end position="1574"/>
    </location>
</feature>
<dbReference type="OrthoDB" id="406309at2759"/>
<feature type="chain" id="PRO_5015140251" evidence="4">
    <location>
        <begin position="23"/>
        <end position="1764"/>
    </location>
</feature>
<feature type="transmembrane region" description="Helical" evidence="3">
    <location>
        <begin position="1637"/>
        <end position="1656"/>
    </location>
</feature>
<dbReference type="SMART" id="SM00062">
    <property type="entry name" value="PBPb"/>
    <property type="match status" value="1"/>
</dbReference>
<keyword evidence="3" id="KW-0472">Membrane</keyword>
<dbReference type="Pfam" id="PF00497">
    <property type="entry name" value="SBP_bac_3"/>
    <property type="match status" value="1"/>
</dbReference>
<evidence type="ECO:0000313" key="6">
    <source>
        <dbReference type="EMBL" id="PRW32903.1"/>
    </source>
</evidence>
<proteinExistence type="predicted"/>
<dbReference type="Proteomes" id="UP000239899">
    <property type="component" value="Unassembled WGS sequence"/>
</dbReference>
<feature type="transmembrane region" description="Helical" evidence="3">
    <location>
        <begin position="1732"/>
        <end position="1755"/>
    </location>
</feature>
<keyword evidence="7" id="KW-1185">Reference proteome</keyword>
<feature type="transmembrane region" description="Helical" evidence="3">
    <location>
        <begin position="1464"/>
        <end position="1482"/>
    </location>
</feature>
<feature type="transmembrane region" description="Helical" evidence="3">
    <location>
        <begin position="1603"/>
        <end position="1625"/>
    </location>
</feature>
<dbReference type="GO" id="GO:0047657">
    <property type="term" value="F:alpha-1,3-glucan synthase activity"/>
    <property type="evidence" value="ECO:0007669"/>
    <property type="project" value="TreeGrafter"/>
</dbReference>
<sequence length="1764" mass="190124">MGAGRSLPRLWLLAALAATVCAQPDLQPRAAVQVGVSAVPKWPYWYPVAEDGSVQQPSDAAGNLSDPSAANWTGFLRPILDSVCEAAALDCELVFYSELTDRIPLLQNGSVDFILDTLSATDERAQLVDFVYPGFYSAGVSLYTTPEQAAILEGAGGWDGLTNLTVCMPEGYYATEALQRQYGINVIETKIEEAVAAVKGDDFSCTALAYDSGQPRLAKLGLPEASSIPPVLTTRYAIPVRKGNDALRRRLSAALVELMQAGTRSPIQEWEKEYLLDNGVLTDRFAGRRPTIAGPHLGDDTCGDLSNYCGGTWTGIRDKLSYIRMPLWLETIADPWDYEQARQGANFSYQSFGLYNGTVTCFAPEAPNGDSATGCYQISLVRKRLQALGADTRLMGSFVENHDTDRFLSARDNLPAYRNALAYILLSESIPIIYYGAEQGMGRNRTGYGWESANRKPLWETGYDVSAPMYTYIRTLAWYRFWLNVTQETQLGYVMANLTHMAGKELCDALRSGYCVRVSQNGTARVAPSPGDEPLILVPRQWIKPASFFVPIPAREAQWQRGLAVTLSTIVGAVLLGLLGLYTLRCWRAGRLLGLPTLLRSAGDRDVVTGPADKPALHHSNSAGSSKLGSSGSSKLVLAESGALAIDMEAGRSAAPHSNSTTQATRVTATSASSLGRAAALPVPTRSALLAQMTSPFEAQASVEFAAAAAWAAACRAGCEAGDRIPAARRANSRGSTSGSGLQASNKFDSALDALEGGLAVAPHSPKTGKAIQLKPVGSLDVCDSLGLPIIDSLPVEPSPVVDWSLEGLESFKAHNAHVSAVHELVDALQSDSRLIMHVCLEYSVPHLGLNSELMFGGLGKVVDSFIRHTTRPMLLCAPMYAPFYGPEGGSQPRLFREPPIATFPAFVGGNKHLVDVYLTSTASPSSGGKAKGRAGSQSSQAPPTFFLLLASPVFQKRTRGTIYTHASEEEELTFFSVFNQAVAHVVQTLGVRSLQFHDYHGALSIAYLPPQIPVRAMLVAHNADYNGSWPVWTASREAWVYSMFNLPLNEHTRSLCEHEGRFNMLRPLLAYMCTRQGGKGVVAVSPRYAQRCVAKFSMFWQLPSGAQGILNGMEEDSRPRLALGTPAELDAFFASKLEAKLAYQAAKGLQVGEEHKLIVFLGRITHQKGCDLIALAARDILKGNRHAQLVMAGPIGDEYGEQALAQDFPGRVVNAAGQYLAGAEKELLILATDFFLCPSRFEPCGLADIEFGWLGGVQIGHHTGGLGKMPGFYYRAPLDCKEDQAMRLARVALKALAMPAAELRRLAEAALRTEFPPHVQMARYERAWSRLHSCSRKQSAAKAAVMEDGEADFFGAAWLEDNTPYDPKTSAERQAVKRQRERRAWLHNGLIIAMQAVLQLPSLLCLLWYSSMALAGNIRFESSTTAANIATSPTSIYFYAYSLSAVVCQTVGFLVPPLLYMRLAAAGLVVSTLCMLWSLWLPSAAQALYLATSAGAAAWSPLLAYPFLDMAHISMSQHGPLLMGVSDVLSRATSVAAVWAMLKNGHGATDTAGFEAAGVVLLVAAVWFVMWLGQRSPLPAHFNHFRLRLRGQFSTLLRHRRCWLLAVCVTTLDSFAGAALLSIIYKIKSLEDTQLYLLAFALTSLGAAAGASALLMSRLGRRLGLKLMYCLVALPGVVVAQGVLILYGGAAGLWIAATLLGSLYIRQSLVVLGSLAIVAGLALGGSGLSGGLGWSLAGLYEAARLLLVAAVIVLHCRENIASP</sequence>
<feature type="domain" description="Solute-binding protein family 3/N-terminal" evidence="5">
    <location>
        <begin position="72"/>
        <end position="274"/>
    </location>
</feature>
<evidence type="ECO:0000256" key="4">
    <source>
        <dbReference type="SAM" id="SignalP"/>
    </source>
</evidence>